<evidence type="ECO:0000256" key="6">
    <source>
        <dbReference type="ARBA" id="ARBA00022842"/>
    </source>
</evidence>
<evidence type="ECO:0000313" key="11">
    <source>
        <dbReference type="Proteomes" id="UP000605201"/>
    </source>
</evidence>
<evidence type="ECO:0000256" key="7">
    <source>
        <dbReference type="ARBA" id="ARBA00038093"/>
    </source>
</evidence>
<dbReference type="Pfam" id="PF01850">
    <property type="entry name" value="PIN"/>
    <property type="match status" value="1"/>
</dbReference>
<evidence type="ECO:0000256" key="5">
    <source>
        <dbReference type="ARBA" id="ARBA00022801"/>
    </source>
</evidence>
<proteinExistence type="inferred from homology"/>
<dbReference type="HAMAP" id="MF_00265">
    <property type="entry name" value="VapC_Nob1"/>
    <property type="match status" value="1"/>
</dbReference>
<accession>A0A8J6P6J9</accession>
<evidence type="ECO:0000256" key="3">
    <source>
        <dbReference type="ARBA" id="ARBA00022722"/>
    </source>
</evidence>
<organism evidence="10 11">
    <name type="scientific">Candidatus Desulfatibia vada</name>
    <dbReference type="NCBI Taxonomy" id="2841696"/>
    <lineage>
        <taxon>Bacteria</taxon>
        <taxon>Pseudomonadati</taxon>
        <taxon>Thermodesulfobacteriota</taxon>
        <taxon>Desulfobacteria</taxon>
        <taxon>Desulfobacterales</taxon>
        <taxon>Desulfobacterales incertae sedis</taxon>
        <taxon>Candidatus Desulfatibia</taxon>
    </lineage>
</organism>
<feature type="binding site" evidence="8">
    <location>
        <position position="6"/>
    </location>
    <ligand>
        <name>Mg(2+)</name>
        <dbReference type="ChEBI" id="CHEBI:18420"/>
    </ligand>
</feature>
<dbReference type="PANTHER" id="PTHR33653">
    <property type="entry name" value="RIBONUCLEASE VAPC2"/>
    <property type="match status" value="1"/>
</dbReference>
<comment type="caution">
    <text evidence="10">The sequence shown here is derived from an EMBL/GenBank/DDBJ whole genome shotgun (WGS) entry which is preliminary data.</text>
</comment>
<sequence>MIRFLDTNICIYFLKGTHPLVKTRLMEHGPEDIKIPAIVKAELLYGAVKSTKREENQKRVARFLEPFEIVPFDDSAAAFYADIRSQTEASGTPVGPNDLIIAATVLSQNGVLVTNNTKEFQRIQELMVENWTEE</sequence>
<dbReference type="EC" id="3.1.-.-" evidence="8"/>
<comment type="similarity">
    <text evidence="7 8">Belongs to the PINc/VapC protein family.</text>
</comment>
<evidence type="ECO:0000256" key="8">
    <source>
        <dbReference type="HAMAP-Rule" id="MF_00265"/>
    </source>
</evidence>
<keyword evidence="5 8" id="KW-0378">Hydrolase</keyword>
<evidence type="ECO:0000256" key="1">
    <source>
        <dbReference type="ARBA" id="ARBA00001946"/>
    </source>
</evidence>
<dbReference type="Proteomes" id="UP000605201">
    <property type="component" value="Unassembled WGS sequence"/>
</dbReference>
<name>A0A8J6P6J9_9BACT</name>
<dbReference type="PANTHER" id="PTHR33653:SF1">
    <property type="entry name" value="RIBONUCLEASE VAPC2"/>
    <property type="match status" value="1"/>
</dbReference>
<dbReference type="Gene3D" id="3.40.50.1010">
    <property type="entry name" value="5'-nuclease"/>
    <property type="match status" value="1"/>
</dbReference>
<dbReference type="AlphaFoldDB" id="A0A8J6P6J9"/>
<evidence type="ECO:0000256" key="2">
    <source>
        <dbReference type="ARBA" id="ARBA00022649"/>
    </source>
</evidence>
<dbReference type="InterPro" id="IPR002716">
    <property type="entry name" value="PIN_dom"/>
</dbReference>
<evidence type="ECO:0000313" key="10">
    <source>
        <dbReference type="EMBL" id="MBC8433661.1"/>
    </source>
</evidence>
<reference evidence="10 11" key="1">
    <citation type="submission" date="2020-08" db="EMBL/GenBank/DDBJ databases">
        <title>Bridging the membrane lipid divide: bacteria of the FCB group superphylum have the potential to synthesize archaeal ether lipids.</title>
        <authorList>
            <person name="Villanueva L."/>
            <person name="Von Meijenfeldt F.A.B."/>
            <person name="Westbye A.B."/>
            <person name="Yadav S."/>
            <person name="Hopmans E.C."/>
            <person name="Dutilh B.E."/>
            <person name="Sinninghe Damste J.S."/>
        </authorList>
    </citation>
    <scope>NUCLEOTIDE SEQUENCE [LARGE SCALE GENOMIC DNA]</scope>
    <source>
        <strain evidence="10">NIOZ-UU17</strain>
    </source>
</reference>
<dbReference type="InterPro" id="IPR050556">
    <property type="entry name" value="Type_II_TA_system_RNase"/>
</dbReference>
<evidence type="ECO:0000259" key="9">
    <source>
        <dbReference type="SMART" id="SM00670"/>
    </source>
</evidence>
<dbReference type="CDD" id="cd09881">
    <property type="entry name" value="PIN_VapC4-5_FitB-like"/>
    <property type="match status" value="1"/>
</dbReference>
<keyword evidence="4 8" id="KW-0479">Metal-binding</keyword>
<dbReference type="GO" id="GO:0090729">
    <property type="term" value="F:toxin activity"/>
    <property type="evidence" value="ECO:0007669"/>
    <property type="project" value="UniProtKB-KW"/>
</dbReference>
<dbReference type="SMART" id="SM00670">
    <property type="entry name" value="PINc"/>
    <property type="match status" value="1"/>
</dbReference>
<protein>
    <recommendedName>
        <fullName evidence="8">Ribonuclease VapC</fullName>
        <shortName evidence="8">RNase VapC</shortName>
        <ecNumber evidence="8">3.1.-.-</ecNumber>
    </recommendedName>
    <alternativeName>
        <fullName evidence="8">Toxin VapC</fullName>
    </alternativeName>
</protein>
<keyword evidence="6 8" id="KW-0460">Magnesium</keyword>
<dbReference type="GO" id="GO:0000287">
    <property type="term" value="F:magnesium ion binding"/>
    <property type="evidence" value="ECO:0007669"/>
    <property type="project" value="UniProtKB-UniRule"/>
</dbReference>
<comment type="function">
    <text evidence="8">Toxic component of a toxin-antitoxin (TA) system. An RNase.</text>
</comment>
<comment type="cofactor">
    <cofactor evidence="1 8">
        <name>Mg(2+)</name>
        <dbReference type="ChEBI" id="CHEBI:18420"/>
    </cofactor>
</comment>
<keyword evidence="2 8" id="KW-1277">Toxin-antitoxin system</keyword>
<gene>
    <name evidence="8" type="primary">vapC</name>
    <name evidence="10" type="ORF">H8D96_17265</name>
</gene>
<keyword evidence="8" id="KW-0800">Toxin</keyword>
<evidence type="ECO:0000256" key="4">
    <source>
        <dbReference type="ARBA" id="ARBA00022723"/>
    </source>
</evidence>
<dbReference type="GO" id="GO:0016787">
    <property type="term" value="F:hydrolase activity"/>
    <property type="evidence" value="ECO:0007669"/>
    <property type="project" value="UniProtKB-KW"/>
</dbReference>
<dbReference type="GO" id="GO:0004540">
    <property type="term" value="F:RNA nuclease activity"/>
    <property type="evidence" value="ECO:0007669"/>
    <property type="project" value="InterPro"/>
</dbReference>
<feature type="domain" description="PIN" evidence="9">
    <location>
        <begin position="1"/>
        <end position="121"/>
    </location>
</feature>
<dbReference type="InterPro" id="IPR029060">
    <property type="entry name" value="PIN-like_dom_sf"/>
</dbReference>
<feature type="binding site" evidence="8">
    <location>
        <position position="98"/>
    </location>
    <ligand>
        <name>Mg(2+)</name>
        <dbReference type="ChEBI" id="CHEBI:18420"/>
    </ligand>
</feature>
<dbReference type="EMBL" id="JACNIG010000317">
    <property type="protein sequence ID" value="MBC8433661.1"/>
    <property type="molecule type" value="Genomic_DNA"/>
</dbReference>
<dbReference type="InterPro" id="IPR022907">
    <property type="entry name" value="VapC_family"/>
</dbReference>
<keyword evidence="3 8" id="KW-0540">Nuclease</keyword>
<dbReference type="SUPFAM" id="SSF88723">
    <property type="entry name" value="PIN domain-like"/>
    <property type="match status" value="1"/>
</dbReference>